<dbReference type="Pfam" id="PF14492">
    <property type="entry name" value="EFG_III"/>
    <property type="match status" value="1"/>
</dbReference>
<evidence type="ECO:0000313" key="7">
    <source>
        <dbReference type="EMBL" id="PWJ78051.1"/>
    </source>
</evidence>
<dbReference type="InterPro" id="IPR014721">
    <property type="entry name" value="Ribsml_uS5_D2-typ_fold_subgr"/>
</dbReference>
<dbReference type="InterPro" id="IPR053905">
    <property type="entry name" value="EF-G-like_DII"/>
</dbReference>
<dbReference type="SUPFAM" id="SSF54980">
    <property type="entry name" value="EF-G C-terminal domain-like"/>
    <property type="match status" value="2"/>
</dbReference>
<keyword evidence="5" id="KW-0046">Antibiotic resistance</keyword>
<evidence type="ECO:0000256" key="1">
    <source>
        <dbReference type="ARBA" id="ARBA00003987"/>
    </source>
</evidence>
<keyword evidence="3" id="KW-0648">Protein biosynthesis</keyword>
<evidence type="ECO:0000256" key="2">
    <source>
        <dbReference type="ARBA" id="ARBA00022741"/>
    </source>
</evidence>
<dbReference type="GO" id="GO:0006412">
    <property type="term" value="P:translation"/>
    <property type="evidence" value="ECO:0007669"/>
    <property type="project" value="UniProtKB-KW"/>
</dbReference>
<evidence type="ECO:0000256" key="5">
    <source>
        <dbReference type="ARBA" id="ARBA00023251"/>
    </source>
</evidence>
<keyword evidence="4" id="KW-0342">GTP-binding</keyword>
<evidence type="ECO:0000259" key="6">
    <source>
        <dbReference type="PROSITE" id="PS51722"/>
    </source>
</evidence>
<dbReference type="PROSITE" id="PS51722">
    <property type="entry name" value="G_TR_2"/>
    <property type="match status" value="1"/>
</dbReference>
<dbReference type="GO" id="GO:0005525">
    <property type="term" value="F:GTP binding"/>
    <property type="evidence" value="ECO:0007669"/>
    <property type="project" value="UniProtKB-KW"/>
</dbReference>
<dbReference type="GO" id="GO:0032790">
    <property type="term" value="P:ribosome disassembly"/>
    <property type="evidence" value="ECO:0007669"/>
    <property type="project" value="TreeGrafter"/>
</dbReference>
<dbReference type="AlphaFoldDB" id="A0AB73T8K8"/>
<dbReference type="InterPro" id="IPR000795">
    <property type="entry name" value="T_Tr_GTP-bd_dom"/>
</dbReference>
<dbReference type="Gene3D" id="3.30.70.240">
    <property type="match status" value="1"/>
</dbReference>
<dbReference type="InterPro" id="IPR035647">
    <property type="entry name" value="EFG_III/V"/>
</dbReference>
<dbReference type="RefSeq" id="WP_109625274.1">
    <property type="nucleotide sequence ID" value="NZ_JANKBI010000005.1"/>
</dbReference>
<dbReference type="Pfam" id="PF00009">
    <property type="entry name" value="GTP_EFTU"/>
    <property type="match status" value="1"/>
</dbReference>
<accession>A0AB73T8K8</accession>
<reference evidence="7 8" key="1">
    <citation type="submission" date="2018-05" db="EMBL/GenBank/DDBJ databases">
        <authorList>
            <person name="Goeker M."/>
            <person name="Huntemann M."/>
            <person name="Clum A."/>
            <person name="Pillay M."/>
            <person name="Palaniappan K."/>
            <person name="Varghese N."/>
            <person name="Mikhailova N."/>
            <person name="Stamatis D."/>
            <person name="Reddy T."/>
            <person name="Daum C."/>
            <person name="Shapiro N."/>
            <person name="Ivanova N."/>
            <person name="Kyrpides N."/>
            <person name="Woyke T."/>
        </authorList>
    </citation>
    <scope>NUCLEOTIDE SEQUENCE [LARGE SCALE GENOMIC DNA]</scope>
    <source>
        <strain evidence="7 8">DSM 26524</strain>
    </source>
</reference>
<dbReference type="EMBL" id="QGGY01000002">
    <property type="protein sequence ID" value="PWJ78051.1"/>
    <property type="molecule type" value="Genomic_DNA"/>
</dbReference>
<dbReference type="Proteomes" id="UP000245412">
    <property type="component" value="Unassembled WGS sequence"/>
</dbReference>
<comment type="function">
    <text evidence="1">Abolishes the inhibitory effect of tetracyclin on protein synthesis by a non-covalent modification of the ribosomes.</text>
</comment>
<dbReference type="PANTHER" id="PTHR43261">
    <property type="entry name" value="TRANSLATION ELONGATION FACTOR G-RELATED"/>
    <property type="match status" value="1"/>
</dbReference>
<dbReference type="Gene3D" id="2.40.30.10">
    <property type="entry name" value="Translation factors"/>
    <property type="match status" value="1"/>
</dbReference>
<dbReference type="InterPro" id="IPR005517">
    <property type="entry name" value="Transl_elong_EFG/EF2_IV"/>
</dbReference>
<dbReference type="PRINTS" id="PR00315">
    <property type="entry name" value="ELONGATNFCT"/>
</dbReference>
<comment type="caution">
    <text evidence="7">The sequence shown here is derived from an EMBL/GenBank/DDBJ whole genome shotgun (WGS) entry which is preliminary data.</text>
</comment>
<dbReference type="Gene3D" id="3.30.230.10">
    <property type="match status" value="1"/>
</dbReference>
<dbReference type="InterPro" id="IPR035650">
    <property type="entry name" value="Tet_C"/>
</dbReference>
<evidence type="ECO:0000256" key="4">
    <source>
        <dbReference type="ARBA" id="ARBA00023134"/>
    </source>
</evidence>
<dbReference type="SMART" id="SM00838">
    <property type="entry name" value="EFG_C"/>
    <property type="match status" value="1"/>
</dbReference>
<dbReference type="SUPFAM" id="SSF54211">
    <property type="entry name" value="Ribosomal protein S5 domain 2-like"/>
    <property type="match status" value="1"/>
</dbReference>
<dbReference type="Pfam" id="PF05991">
    <property type="entry name" value="NYN_YacP"/>
    <property type="match status" value="1"/>
</dbReference>
<dbReference type="CDD" id="cd10912">
    <property type="entry name" value="PIN_YacP-like"/>
    <property type="match status" value="1"/>
</dbReference>
<dbReference type="Gene3D" id="3.40.50.300">
    <property type="entry name" value="P-loop containing nucleotide triphosphate hydrolases"/>
    <property type="match status" value="1"/>
</dbReference>
<dbReference type="Gene3D" id="3.30.70.870">
    <property type="entry name" value="Elongation Factor G (Translational Gtpase), domain 3"/>
    <property type="match status" value="1"/>
</dbReference>
<dbReference type="SMART" id="SM00889">
    <property type="entry name" value="EFG_IV"/>
    <property type="match status" value="1"/>
</dbReference>
<dbReference type="Pfam" id="PF03764">
    <property type="entry name" value="EFG_IV"/>
    <property type="match status" value="1"/>
</dbReference>
<dbReference type="InterPro" id="IPR027417">
    <property type="entry name" value="P-loop_NTPase"/>
</dbReference>
<evidence type="ECO:0000256" key="3">
    <source>
        <dbReference type="ARBA" id="ARBA00022917"/>
    </source>
</evidence>
<evidence type="ECO:0000313" key="8">
    <source>
        <dbReference type="Proteomes" id="UP000245412"/>
    </source>
</evidence>
<feature type="domain" description="Tr-type G" evidence="6">
    <location>
        <begin position="10"/>
        <end position="237"/>
    </location>
</feature>
<proteinExistence type="predicted"/>
<dbReference type="InterPro" id="IPR020568">
    <property type="entry name" value="Ribosomal_Su5_D2-typ_SF"/>
</dbReference>
<dbReference type="GO" id="GO:0003924">
    <property type="term" value="F:GTPase activity"/>
    <property type="evidence" value="ECO:0007669"/>
    <property type="project" value="InterPro"/>
</dbReference>
<dbReference type="SUPFAM" id="SSF52540">
    <property type="entry name" value="P-loop containing nucleoside triphosphate hydrolases"/>
    <property type="match status" value="1"/>
</dbReference>
<organism evidence="7 8">
    <name type="scientific">Murimonas intestini</name>
    <dbReference type="NCBI Taxonomy" id="1337051"/>
    <lineage>
        <taxon>Bacteria</taxon>
        <taxon>Bacillati</taxon>
        <taxon>Bacillota</taxon>
        <taxon>Clostridia</taxon>
        <taxon>Lachnospirales</taxon>
        <taxon>Lachnospiraceae</taxon>
        <taxon>Murimonas</taxon>
    </lineage>
</organism>
<dbReference type="CDD" id="cd03711">
    <property type="entry name" value="Tet_C"/>
    <property type="match status" value="1"/>
</dbReference>
<dbReference type="InterPro" id="IPR010298">
    <property type="entry name" value="YacP-like"/>
</dbReference>
<dbReference type="GO" id="GO:0046677">
    <property type="term" value="P:response to antibiotic"/>
    <property type="evidence" value="ECO:0007669"/>
    <property type="project" value="UniProtKB-KW"/>
</dbReference>
<name>A0AB73T8K8_9FIRM</name>
<dbReference type="PANTHER" id="PTHR43261:SF1">
    <property type="entry name" value="RIBOSOME-RELEASING FACTOR 2, MITOCHONDRIAL"/>
    <property type="match status" value="1"/>
</dbReference>
<dbReference type="SUPFAM" id="SSF50447">
    <property type="entry name" value="Translation proteins"/>
    <property type="match status" value="1"/>
</dbReference>
<dbReference type="InterPro" id="IPR009000">
    <property type="entry name" value="Transl_B-barrel_sf"/>
</dbReference>
<dbReference type="Pfam" id="PF22042">
    <property type="entry name" value="EF-G_D2"/>
    <property type="match status" value="1"/>
</dbReference>
<sequence length="904" mass="102518">MTQIKRLIHTNKLVIGILAHVDAGKTTLAESILYLRGEIRKPGRVDHGNAFLDTYELERSRGITIFSKQAEAVLGEKSVTLLDTPGHVDFSAEMERTLQVLDYAVLVISGADGVQGHVETLWRLLRRYSIPVFLFINKMDQPGCVREKLLDELKVRLDERCVEFGADDSDESFMENLAMCDEKALEAYLEKGSISREETVELIRARKVFPCYFGSALKVEGVEEFLQGLDKYTGSSVYQEEFGAKIYKISRDAQGNRLTHMKITGGALKVKMQLSGSREEKADQIRIYSGASFRSVKEAPAGTICAVTGLDSTFSGEGIGIEEASELPVLEPVLTYQIQLPEDCDVHGMFLKLCQLEEEEPQLHIVWNEQLQEIHAQVMGEVQIEILKSMIQERFGVKVEFGSGSIVYKETILEPVEGVGHFEPLRHYAEVHLLLEPLEAGSGLQFATACSEDILDGNWQRLVLTHLEEKRHPGVLTGAEITDMRITLLTGRSHLKHTEGGDFRQATYRAVRQGLKMGKCILLEPVYEFRLEVPSDKMGRAISDIQKMYGSFKNPQIDGEMTVITGRAPAERMQGYQREVTAYTSGRGRLSCSLAGYEPCHNAEEVIEAAGYDSEKDLENPTGSVFCARGAGFVVSWDKVRDYMHLESVLKNDIMRQREEEVQQIRERRDTENQDRWADPKELEEIFERTYGPVKRERNRFNRGGTAGRRAAENIQSSAVHRPKTRERSEEYLLVDGYNIIFAWEDLRELAEVNIEGARNKLMDVLCNYQGFKKMTLILVFDAYKVPGNKGDVQKYHNIFVVYTKEAETADQYIEKAVHEIGRKHHVTVATSDALEQVIILGQGADRMSAQGLKDEVELVRKEIRSEYLEKQKSSKNYLFENLPEDMARHMEDVRLGYTDFDKE</sequence>
<keyword evidence="2" id="KW-0547">Nucleotide-binding</keyword>
<dbReference type="InterPro" id="IPR041095">
    <property type="entry name" value="EFG_II"/>
</dbReference>
<dbReference type="NCBIfam" id="TIGR00231">
    <property type="entry name" value="small_GTP"/>
    <property type="match status" value="1"/>
</dbReference>
<dbReference type="InterPro" id="IPR005225">
    <property type="entry name" value="Small_GTP-bd"/>
</dbReference>
<gene>
    <name evidence="7" type="ORF">C7383_102184</name>
</gene>
<keyword evidence="8" id="KW-1185">Reference proteome</keyword>
<protein>
    <submittedName>
        <fullName evidence="7">Small GTP-binding protein</fullName>
    </submittedName>
</protein>
<dbReference type="InterPro" id="IPR000640">
    <property type="entry name" value="EFG_V-like"/>
</dbReference>
<dbReference type="Pfam" id="PF00679">
    <property type="entry name" value="EFG_C"/>
    <property type="match status" value="1"/>
</dbReference>